<proteinExistence type="predicted"/>
<feature type="region of interest" description="Disordered" evidence="1">
    <location>
        <begin position="18"/>
        <end position="59"/>
    </location>
</feature>
<evidence type="ECO:0000256" key="1">
    <source>
        <dbReference type="SAM" id="MobiDB-lite"/>
    </source>
</evidence>
<sequence length="241" mass="26647">MVKLLEKIEALSVRVDALSTTTPEPQGTSSPRSPLPQATSSPPTVVSAHPIDSNSDPRGKCRQIIQTARKEARQELKVTNFSTFLGGEQKDEAILLDISANPASGRGKISQSPSTIRGHLSAFDRLLTTSAIPPGSVCSYFRLLYSLSENVKNRISATTDYSLSEFSNEHSLYRRFETLYNDLRATLLSTYLDVSEGARLRQEWHDLSQKDGSSYLTFLISLDRLRVELRLQGDILADSAV</sequence>
<evidence type="ECO:0000313" key="2">
    <source>
        <dbReference type="EMBL" id="EER06123.1"/>
    </source>
</evidence>
<dbReference type="RefSeq" id="XP_002774307.1">
    <property type="nucleotide sequence ID" value="XM_002774261.1"/>
</dbReference>
<gene>
    <name evidence="2" type="ORF">Pmar_PMAR027204</name>
</gene>
<reference evidence="2 3" key="1">
    <citation type="submission" date="2008-07" db="EMBL/GenBank/DDBJ databases">
        <authorList>
            <person name="El-Sayed N."/>
            <person name="Caler E."/>
            <person name="Inman J."/>
            <person name="Amedeo P."/>
            <person name="Hass B."/>
            <person name="Wortman J."/>
        </authorList>
    </citation>
    <scope>NUCLEOTIDE SEQUENCE [LARGE SCALE GENOMIC DNA]</scope>
    <source>
        <strain evidence="3">ATCC 50983 / TXsc</strain>
    </source>
</reference>
<organism evidence="3">
    <name type="scientific">Perkinsus marinus (strain ATCC 50983 / TXsc)</name>
    <dbReference type="NCBI Taxonomy" id="423536"/>
    <lineage>
        <taxon>Eukaryota</taxon>
        <taxon>Sar</taxon>
        <taxon>Alveolata</taxon>
        <taxon>Perkinsozoa</taxon>
        <taxon>Perkinsea</taxon>
        <taxon>Perkinsida</taxon>
        <taxon>Perkinsidae</taxon>
        <taxon>Perkinsus</taxon>
    </lineage>
</organism>
<name>C5LAX0_PERM5</name>
<keyword evidence="3" id="KW-1185">Reference proteome</keyword>
<dbReference type="Proteomes" id="UP000007800">
    <property type="component" value="Unassembled WGS sequence"/>
</dbReference>
<accession>C5LAX0</accession>
<feature type="compositionally biased region" description="Polar residues" evidence="1">
    <location>
        <begin position="18"/>
        <end position="44"/>
    </location>
</feature>
<feature type="non-terminal residue" evidence="2">
    <location>
        <position position="241"/>
    </location>
</feature>
<dbReference type="OrthoDB" id="10439359at2759"/>
<dbReference type="InParanoid" id="C5LAX0"/>
<dbReference type="GeneID" id="9064915"/>
<dbReference type="EMBL" id="GG680836">
    <property type="protein sequence ID" value="EER06123.1"/>
    <property type="molecule type" value="Genomic_DNA"/>
</dbReference>
<protein>
    <submittedName>
        <fullName evidence="2">Uncharacterized protein</fullName>
    </submittedName>
</protein>
<evidence type="ECO:0000313" key="3">
    <source>
        <dbReference type="Proteomes" id="UP000007800"/>
    </source>
</evidence>
<dbReference type="AlphaFoldDB" id="C5LAX0"/>